<evidence type="ECO:0000256" key="4">
    <source>
        <dbReference type="PIRSR" id="PIRSR602678-1"/>
    </source>
</evidence>
<evidence type="ECO:0000256" key="2">
    <source>
        <dbReference type="ARBA" id="ARBA00022112"/>
    </source>
</evidence>
<dbReference type="GO" id="GO:0005737">
    <property type="term" value="C:cytoplasm"/>
    <property type="evidence" value="ECO:0007669"/>
    <property type="project" value="TreeGrafter"/>
</dbReference>
<evidence type="ECO:0000256" key="1">
    <source>
        <dbReference type="ARBA" id="ARBA00006964"/>
    </source>
</evidence>
<reference evidence="5 6" key="1">
    <citation type="submission" date="2015-08" db="EMBL/GenBank/DDBJ databases">
        <title>The complete genome sequence of Bacillus beveridgei MLTeJB.</title>
        <authorList>
            <person name="Hanson T.E."/>
            <person name="Mesa C."/>
            <person name="Basesman S.M."/>
            <person name="Oremland R.S."/>
        </authorList>
    </citation>
    <scope>NUCLEOTIDE SEQUENCE [LARGE SCALE GENOMIC DNA]</scope>
    <source>
        <strain evidence="5 6">MLTeJB</strain>
    </source>
</reference>
<dbReference type="GO" id="GO:0046872">
    <property type="term" value="F:metal ion binding"/>
    <property type="evidence" value="ECO:0007669"/>
    <property type="project" value="UniProtKB-KW"/>
</dbReference>
<dbReference type="EMBL" id="CP012502">
    <property type="protein sequence ID" value="AOM83803.1"/>
    <property type="molecule type" value="Genomic_DNA"/>
</dbReference>
<dbReference type="KEGG" id="bbev:BBEV_2463"/>
<evidence type="ECO:0000313" key="6">
    <source>
        <dbReference type="Proteomes" id="UP000094463"/>
    </source>
</evidence>
<organism evidence="5 6">
    <name type="scientific">Salisediminibacterium beveridgei</name>
    <dbReference type="NCBI Taxonomy" id="632773"/>
    <lineage>
        <taxon>Bacteria</taxon>
        <taxon>Bacillati</taxon>
        <taxon>Bacillota</taxon>
        <taxon>Bacilli</taxon>
        <taxon>Bacillales</taxon>
        <taxon>Bacillaceae</taxon>
        <taxon>Salisediminibacterium</taxon>
    </lineage>
</organism>
<comment type="similarity">
    <text evidence="1">Belongs to the GTP cyclohydrolase I type 2/NIF3 family.</text>
</comment>
<dbReference type="Gene3D" id="3.40.1390.30">
    <property type="entry name" value="NIF3 (NGG1p interacting factor 3)-like"/>
    <property type="match status" value="2"/>
</dbReference>
<dbReference type="InterPro" id="IPR002678">
    <property type="entry name" value="DUF34/NIF3"/>
</dbReference>
<dbReference type="Pfam" id="PF01784">
    <property type="entry name" value="DUF34_NIF3"/>
    <property type="match status" value="1"/>
</dbReference>
<dbReference type="AlphaFoldDB" id="A0A1D7QXR7"/>
<sequence>MPRTIQQALTYIHALASVPESTVDGLIRGDAHQPLTGIAVCFAPTTAVIRKANEAGCNLLVTHQQLFHHRPDDDAGSHKNQVHRFKEELLQETAIAVYRFHDGPHQMNPELLTDSLIRNVGWNSLITGVNRFYSSVTFTEHCSVQDIIAHLKHTLRISHVRLSGDSDALCKKIGVSAGFSGYAQRVISLFTDENVDVVITGEPLESGAAEFVQDANALGKQYALIVLDHGESEIPGMIKTAKMLTQSFPEVPVHFIRNELAFEVK</sequence>
<keyword evidence="6" id="KW-1185">Reference proteome</keyword>
<accession>A0A1D7QXR7</accession>
<name>A0A1D7QXR7_9BACI</name>
<evidence type="ECO:0000313" key="5">
    <source>
        <dbReference type="EMBL" id="AOM83803.1"/>
    </source>
</evidence>
<dbReference type="STRING" id="632773.BBEV_2463"/>
<feature type="binding site" evidence="4">
    <location>
        <position position="63"/>
    </location>
    <ligand>
        <name>a divalent metal cation</name>
        <dbReference type="ChEBI" id="CHEBI:60240"/>
        <label>1</label>
    </ligand>
</feature>
<keyword evidence="3 4" id="KW-0479">Metal-binding</keyword>
<gene>
    <name evidence="5" type="ORF">BBEV_2463</name>
</gene>
<protein>
    <recommendedName>
        <fullName evidence="2">GTP cyclohydrolase 1 type 2 homolog</fullName>
    </recommendedName>
</protein>
<dbReference type="SUPFAM" id="SSF102705">
    <property type="entry name" value="NIF3 (NGG1p interacting factor 3)-like"/>
    <property type="match status" value="1"/>
</dbReference>
<dbReference type="PANTHER" id="PTHR13799:SF14">
    <property type="entry name" value="GTP CYCLOHYDROLASE 1 TYPE 2 HOMOLOG"/>
    <property type="match status" value="1"/>
</dbReference>
<dbReference type="InterPro" id="IPR036069">
    <property type="entry name" value="DUF34/NIF3_sf"/>
</dbReference>
<proteinExistence type="inferred from homology"/>
<feature type="binding site" evidence="4">
    <location>
        <position position="229"/>
    </location>
    <ligand>
        <name>a divalent metal cation</name>
        <dbReference type="ChEBI" id="CHEBI:60240"/>
        <label>1</label>
    </ligand>
</feature>
<evidence type="ECO:0000256" key="3">
    <source>
        <dbReference type="ARBA" id="ARBA00022723"/>
    </source>
</evidence>
<feature type="binding site" evidence="4">
    <location>
        <position position="233"/>
    </location>
    <ligand>
        <name>a divalent metal cation</name>
        <dbReference type="ChEBI" id="CHEBI:60240"/>
        <label>1</label>
    </ligand>
</feature>
<dbReference type="Proteomes" id="UP000094463">
    <property type="component" value="Chromosome"/>
</dbReference>
<dbReference type="PANTHER" id="PTHR13799">
    <property type="entry name" value="NGG1 INTERACTING FACTOR 3"/>
    <property type="match status" value="1"/>
</dbReference>